<dbReference type="EMBL" id="QHKM01000001">
    <property type="protein sequence ID" value="RAK69837.1"/>
    <property type="molecule type" value="Genomic_DNA"/>
</dbReference>
<evidence type="ECO:0000313" key="4">
    <source>
        <dbReference type="Proteomes" id="UP000248553"/>
    </source>
</evidence>
<proteinExistence type="predicted"/>
<dbReference type="CDD" id="cd07197">
    <property type="entry name" value="nitrilase"/>
    <property type="match status" value="1"/>
</dbReference>
<accession>A0A328BRX3</accession>
<feature type="region of interest" description="Disordered" evidence="1">
    <location>
        <begin position="1"/>
        <end position="36"/>
    </location>
</feature>
<dbReference type="SUPFAM" id="SSF56317">
    <property type="entry name" value="Carbon-nitrogen hydrolase"/>
    <property type="match status" value="1"/>
</dbReference>
<comment type="caution">
    <text evidence="3">The sequence shown here is derived from an EMBL/GenBank/DDBJ whole genome shotgun (WGS) entry which is preliminary data.</text>
</comment>
<organism evidence="3 4">
    <name type="scientific">Hymenobacter edaphi</name>
    <dbReference type="NCBI Taxonomy" id="2211146"/>
    <lineage>
        <taxon>Bacteria</taxon>
        <taxon>Pseudomonadati</taxon>
        <taxon>Bacteroidota</taxon>
        <taxon>Cytophagia</taxon>
        <taxon>Cytophagales</taxon>
        <taxon>Hymenobacteraceae</taxon>
        <taxon>Hymenobacter</taxon>
    </lineage>
</organism>
<keyword evidence="4" id="KW-1185">Reference proteome</keyword>
<feature type="compositionally biased region" description="Pro residues" evidence="1">
    <location>
        <begin position="22"/>
        <end position="31"/>
    </location>
</feature>
<dbReference type="PANTHER" id="PTHR23088">
    <property type="entry name" value="NITRILASE-RELATED"/>
    <property type="match status" value="1"/>
</dbReference>
<dbReference type="RefSeq" id="WP_111476573.1">
    <property type="nucleotide sequence ID" value="NZ_QHKM01000001.1"/>
</dbReference>
<keyword evidence="3" id="KW-0378">Hydrolase</keyword>
<dbReference type="InterPro" id="IPR003010">
    <property type="entry name" value="C-N_Hydrolase"/>
</dbReference>
<gene>
    <name evidence="3" type="ORF">DLM85_02995</name>
</gene>
<dbReference type="Gene3D" id="3.60.110.10">
    <property type="entry name" value="Carbon-nitrogen hydrolase"/>
    <property type="match status" value="1"/>
</dbReference>
<evidence type="ECO:0000313" key="3">
    <source>
        <dbReference type="EMBL" id="RAK69837.1"/>
    </source>
</evidence>
<dbReference type="PANTHER" id="PTHR23088:SF27">
    <property type="entry name" value="DEAMINATED GLUTATHIONE AMIDASE"/>
    <property type="match status" value="1"/>
</dbReference>
<dbReference type="InterPro" id="IPR036526">
    <property type="entry name" value="C-N_Hydrolase_sf"/>
</dbReference>
<feature type="domain" description="CN hydrolase" evidence="2">
    <location>
        <begin position="40"/>
        <end position="292"/>
    </location>
</feature>
<dbReference type="PROSITE" id="PS50263">
    <property type="entry name" value="CN_HYDROLASE"/>
    <property type="match status" value="1"/>
</dbReference>
<dbReference type="GO" id="GO:0016787">
    <property type="term" value="F:hydrolase activity"/>
    <property type="evidence" value="ECO:0007669"/>
    <property type="project" value="UniProtKB-KW"/>
</dbReference>
<dbReference type="OrthoDB" id="9811121at2"/>
<dbReference type="Pfam" id="PF00795">
    <property type="entry name" value="CN_hydrolase"/>
    <property type="match status" value="1"/>
</dbReference>
<protein>
    <submittedName>
        <fullName evidence="3">Carbon-nitrogen hydrolase family protein</fullName>
    </submittedName>
</protein>
<dbReference type="Proteomes" id="UP000248553">
    <property type="component" value="Unassembled WGS sequence"/>
</dbReference>
<reference evidence="4" key="1">
    <citation type="submission" date="2018-05" db="EMBL/GenBank/DDBJ databases">
        <authorList>
            <person name="Nie L."/>
        </authorList>
    </citation>
    <scope>NUCLEOTIDE SEQUENCE [LARGE SCALE GENOMIC DNA]</scope>
    <source>
        <strain evidence="4">NL</strain>
    </source>
</reference>
<evidence type="ECO:0000259" key="2">
    <source>
        <dbReference type="PROSITE" id="PS50263"/>
    </source>
</evidence>
<name>A0A328BRX3_9BACT</name>
<evidence type="ECO:0000256" key="1">
    <source>
        <dbReference type="SAM" id="MobiDB-lite"/>
    </source>
</evidence>
<sequence length="320" mass="34526">MPPLFSRWKKTDPAPAAAVAAPAPPPQPILPPNTAHSGSIRVGMGQLLVEGGEPLRNLERAARMIAEAAEQGCDLVLLPETLDFAWTHPSALTEAQPIPGRFSDILCQEAARHGIYVCAGLTERAADGRVYNAAVLISPAGDILLKYHKINLLTVEQPFYEVGTTLNVIDTPLGRLGLNICADNYIDGLPIGHTLARMGAEIILSPSSWTVDYSVTEEDDPYREKWIKPYQILASYYNVVVVGTTSVGYIVGGPYEGKKSVGCSLAVAADGIKAQGKFNEFAGELIVADLPRPQRPERGTAITARLQRLGYRFDELPNPA</sequence>
<dbReference type="AlphaFoldDB" id="A0A328BRX3"/>